<evidence type="ECO:0000259" key="2">
    <source>
        <dbReference type="Pfam" id="PF03807"/>
    </source>
</evidence>
<name>A0AB39KYD6_9MICC</name>
<feature type="domain" description="Pyrroline-5-carboxylate reductase catalytic N-terminal" evidence="2">
    <location>
        <begin position="4"/>
        <end position="94"/>
    </location>
</feature>
<protein>
    <submittedName>
        <fullName evidence="3">NADPH-dependent F420 reductase</fullName>
    </submittedName>
</protein>
<dbReference type="PANTHER" id="PTHR14239:SF10">
    <property type="entry name" value="REDUCTASE"/>
    <property type="match status" value="1"/>
</dbReference>
<dbReference type="Pfam" id="PF03807">
    <property type="entry name" value="F420_oxidored"/>
    <property type="match status" value="1"/>
</dbReference>
<dbReference type="InterPro" id="IPR028939">
    <property type="entry name" value="P5C_Rdtase_cat_N"/>
</dbReference>
<dbReference type="RefSeq" id="WP_369044640.1">
    <property type="nucleotide sequence ID" value="NZ_CP163302.1"/>
</dbReference>
<dbReference type="SUPFAM" id="SSF51735">
    <property type="entry name" value="NAD(P)-binding Rossmann-fold domains"/>
    <property type="match status" value="1"/>
</dbReference>
<gene>
    <name evidence="3" type="ORF">AB5L97_10265</name>
</gene>
<dbReference type="PANTHER" id="PTHR14239">
    <property type="entry name" value="DUDULIN-RELATED"/>
    <property type="match status" value="1"/>
</dbReference>
<dbReference type="EMBL" id="CP163302">
    <property type="protein sequence ID" value="XDP43706.1"/>
    <property type="molecule type" value="Genomic_DNA"/>
</dbReference>
<reference evidence="3" key="1">
    <citation type="submission" date="2024-07" db="EMBL/GenBank/DDBJ databases">
        <authorList>
            <person name="fu j."/>
        </authorList>
    </citation>
    <scope>NUCLEOTIDE SEQUENCE</scope>
    <source>
        <strain evidence="3">P10A9</strain>
    </source>
</reference>
<keyword evidence="1" id="KW-0560">Oxidoreductase</keyword>
<sequence length="214" mass="22314">MTAQITIIGSGHMARALARAALRADRTVQILGRNGSQTRDLVESLGPGATGGIVGAPVEGGIVILAVPYGEVHPVLLELGDGIEGRVIVDIANPIDVSTFDRLLTPAGTSSAEEVAAIVNGRADVVKAFNTVYAGPLEAGSVDGQHLDVFIAGDSEAAKEKVSALVARSQMRPIDAGPLRRARELEAIMLLVSGLQVSPAHENFNWDTSLRILP</sequence>
<dbReference type="KEGG" id="spue:AB5L97_10265"/>
<dbReference type="AlphaFoldDB" id="A0AB39KYD6"/>
<organism evidence="3">
    <name type="scientific">Sinomonas puerhi</name>
    <dbReference type="NCBI Taxonomy" id="3238584"/>
    <lineage>
        <taxon>Bacteria</taxon>
        <taxon>Bacillati</taxon>
        <taxon>Actinomycetota</taxon>
        <taxon>Actinomycetes</taxon>
        <taxon>Micrococcales</taxon>
        <taxon>Micrococcaceae</taxon>
        <taxon>Sinomonas</taxon>
    </lineage>
</organism>
<dbReference type="GO" id="GO:0016491">
    <property type="term" value="F:oxidoreductase activity"/>
    <property type="evidence" value="ECO:0007669"/>
    <property type="project" value="UniProtKB-KW"/>
</dbReference>
<proteinExistence type="predicted"/>
<dbReference type="Gene3D" id="3.40.50.720">
    <property type="entry name" value="NAD(P)-binding Rossmann-like Domain"/>
    <property type="match status" value="1"/>
</dbReference>
<dbReference type="InterPro" id="IPR051267">
    <property type="entry name" value="STEAP_metalloreductase"/>
</dbReference>
<accession>A0AB39KYD6</accession>
<evidence type="ECO:0000256" key="1">
    <source>
        <dbReference type="ARBA" id="ARBA00023002"/>
    </source>
</evidence>
<evidence type="ECO:0000313" key="3">
    <source>
        <dbReference type="EMBL" id="XDP43706.1"/>
    </source>
</evidence>
<dbReference type="InterPro" id="IPR036291">
    <property type="entry name" value="NAD(P)-bd_dom_sf"/>
</dbReference>